<sequence length="225" mass="24946">MVDRRLTSHFSPKTIKPFKIMKQNILPAIRLTLICLVFFSGFYTLLIFGIAQAAPNGGKGEIIMSEKLKIKSKQSGKASDFSPEASYYYANVGQKFDKDEYFWSRPSAVDYNAAGAGGSNKGPSNPEYLKTVQERIDNLIKHNPNIKIAEIPSDLVTASGSGLDPNISVQAAKIQVKRIAKIRKMSEQQIQDIILSTTEKPFLGLFGTEKVNVLKLNLALHQLKQ</sequence>
<evidence type="ECO:0000313" key="13">
    <source>
        <dbReference type="Proteomes" id="UP000199242"/>
    </source>
</evidence>
<keyword evidence="9 11" id="KW-0406">Ion transport</keyword>
<dbReference type="Proteomes" id="UP000199242">
    <property type="component" value="Unassembled WGS sequence"/>
</dbReference>
<dbReference type="EMBL" id="FNHD01000001">
    <property type="protein sequence ID" value="SDL45080.1"/>
    <property type="molecule type" value="Genomic_DNA"/>
</dbReference>
<comment type="caution">
    <text evidence="12">The sequence shown here is derived from an EMBL/GenBank/DDBJ whole genome shotgun (WGS) entry which is preliminary data.</text>
</comment>
<keyword evidence="5 11" id="KW-0547">Nucleotide-binding</keyword>
<keyword evidence="13" id="KW-1185">Reference proteome</keyword>
<evidence type="ECO:0000256" key="7">
    <source>
        <dbReference type="ARBA" id="ARBA00022958"/>
    </source>
</evidence>
<evidence type="ECO:0000256" key="4">
    <source>
        <dbReference type="ARBA" id="ARBA00022692"/>
    </source>
</evidence>
<evidence type="ECO:0000256" key="8">
    <source>
        <dbReference type="ARBA" id="ARBA00022989"/>
    </source>
</evidence>
<dbReference type="Pfam" id="PF02669">
    <property type="entry name" value="KdpC"/>
    <property type="match status" value="1"/>
</dbReference>
<protein>
    <recommendedName>
        <fullName evidence="11">Potassium-transporting ATPase KdpC subunit</fullName>
    </recommendedName>
    <alternativeName>
        <fullName evidence="11">ATP phosphohydrolase [potassium-transporting] C chain</fullName>
    </alternativeName>
    <alternativeName>
        <fullName evidence="11">Potassium-binding and translocating subunit C</fullName>
    </alternativeName>
    <alternativeName>
        <fullName evidence="11">Potassium-translocating ATPase C chain</fullName>
    </alternativeName>
</protein>
<dbReference type="InterPro" id="IPR003820">
    <property type="entry name" value="KdpC"/>
</dbReference>
<dbReference type="PANTHER" id="PTHR30042:SF2">
    <property type="entry name" value="POTASSIUM-TRANSPORTING ATPASE KDPC SUBUNIT"/>
    <property type="match status" value="1"/>
</dbReference>
<organism evidence="12 13">
    <name type="scientific">Chryseobacterium taihuense</name>
    <dbReference type="NCBI Taxonomy" id="1141221"/>
    <lineage>
        <taxon>Bacteria</taxon>
        <taxon>Pseudomonadati</taxon>
        <taxon>Bacteroidota</taxon>
        <taxon>Flavobacteriia</taxon>
        <taxon>Flavobacteriales</taxon>
        <taxon>Weeksellaceae</taxon>
        <taxon>Chryseobacterium group</taxon>
        <taxon>Chryseobacterium</taxon>
    </lineage>
</organism>
<keyword evidence="4 11" id="KW-0812">Transmembrane</keyword>
<evidence type="ECO:0000256" key="1">
    <source>
        <dbReference type="ARBA" id="ARBA00022448"/>
    </source>
</evidence>
<keyword evidence="3 11" id="KW-0633">Potassium transport</keyword>
<comment type="function">
    <text evidence="11">Part of the high-affinity ATP-driven potassium transport (or Kdp) system, which catalyzes the hydrolysis of ATP coupled with the electrogenic transport of potassium into the cytoplasm. This subunit acts as a catalytic chaperone that increases the ATP-binding affinity of the ATP-hydrolyzing subunit KdpB by the formation of a transient KdpB/KdpC/ATP ternary complex.</text>
</comment>
<evidence type="ECO:0000256" key="2">
    <source>
        <dbReference type="ARBA" id="ARBA00022475"/>
    </source>
</evidence>
<dbReference type="NCBIfam" id="NF010606">
    <property type="entry name" value="PRK14002.1"/>
    <property type="match status" value="1"/>
</dbReference>
<keyword evidence="7 11" id="KW-0630">Potassium</keyword>
<keyword evidence="6 11" id="KW-0067">ATP-binding</keyword>
<proteinExistence type="inferred from homology"/>
<name>A0ABY0QPR5_9FLAO</name>
<reference evidence="12 13" key="1">
    <citation type="submission" date="2016-10" db="EMBL/GenBank/DDBJ databases">
        <authorList>
            <person name="Varghese N."/>
            <person name="Submissions S."/>
        </authorList>
    </citation>
    <scope>NUCLEOTIDE SEQUENCE [LARGE SCALE GENOMIC DNA]</scope>
    <source>
        <strain evidence="12 13">CGMCC 1.10941</strain>
    </source>
</reference>
<evidence type="ECO:0000256" key="3">
    <source>
        <dbReference type="ARBA" id="ARBA00022538"/>
    </source>
</evidence>
<evidence type="ECO:0000256" key="5">
    <source>
        <dbReference type="ARBA" id="ARBA00022741"/>
    </source>
</evidence>
<keyword evidence="10 11" id="KW-0472">Membrane</keyword>
<accession>A0ABY0QPR5</accession>
<keyword evidence="2 11" id="KW-1003">Cell membrane</keyword>
<evidence type="ECO:0000256" key="6">
    <source>
        <dbReference type="ARBA" id="ARBA00022840"/>
    </source>
</evidence>
<dbReference type="PIRSF" id="PIRSF001296">
    <property type="entry name" value="K_ATPase_KdpC"/>
    <property type="match status" value="1"/>
</dbReference>
<dbReference type="PANTHER" id="PTHR30042">
    <property type="entry name" value="POTASSIUM-TRANSPORTING ATPASE C CHAIN"/>
    <property type="match status" value="1"/>
</dbReference>
<evidence type="ECO:0000256" key="11">
    <source>
        <dbReference type="HAMAP-Rule" id="MF_00276"/>
    </source>
</evidence>
<gene>
    <name evidence="11" type="primary">kdpC</name>
    <name evidence="12" type="ORF">SAMN05216273_101224</name>
</gene>
<evidence type="ECO:0000256" key="9">
    <source>
        <dbReference type="ARBA" id="ARBA00023065"/>
    </source>
</evidence>
<evidence type="ECO:0000313" key="12">
    <source>
        <dbReference type="EMBL" id="SDL45080.1"/>
    </source>
</evidence>
<keyword evidence="1 11" id="KW-0813">Transport</keyword>
<comment type="similarity">
    <text evidence="11">Belongs to the KdpC family.</text>
</comment>
<evidence type="ECO:0000256" key="10">
    <source>
        <dbReference type="ARBA" id="ARBA00023136"/>
    </source>
</evidence>
<comment type="subcellular location">
    <subcellularLocation>
        <location evidence="11">Cell membrane</location>
        <topology evidence="11">Single-pass membrane protein</topology>
    </subcellularLocation>
</comment>
<dbReference type="HAMAP" id="MF_00276">
    <property type="entry name" value="KdpC"/>
    <property type="match status" value="1"/>
</dbReference>
<comment type="subunit">
    <text evidence="11">The system is composed of three essential subunits: KdpA, KdpB and KdpC.</text>
</comment>
<keyword evidence="8 11" id="KW-1133">Transmembrane helix</keyword>